<dbReference type="EMBL" id="AJWY01004826">
    <property type="protein sequence ID" value="EKC71308.1"/>
    <property type="molecule type" value="Genomic_DNA"/>
</dbReference>
<proteinExistence type="predicted"/>
<accession>K1TNU3</accession>
<sequence length="62" mass="7476">YDVFHRPRRQEFDGYLVENGAFYITGRKELLEKPKQGIWEYTCLRKWTSLHILKSMNRVIGS</sequence>
<gene>
    <name evidence="1" type="ORF">LEA_07332</name>
</gene>
<dbReference type="AlphaFoldDB" id="K1TNU3"/>
<reference evidence="1" key="1">
    <citation type="journal article" date="2013" name="Environ. Microbiol.">
        <title>Microbiota from the distal guts of lean and obese adolescents exhibit partial functional redundancy besides clear differences in community structure.</title>
        <authorList>
            <person name="Ferrer M."/>
            <person name="Ruiz A."/>
            <person name="Lanza F."/>
            <person name="Haange S.B."/>
            <person name="Oberbach A."/>
            <person name="Till H."/>
            <person name="Bargiela R."/>
            <person name="Campoy C."/>
            <person name="Segura M.T."/>
            <person name="Richter M."/>
            <person name="von Bergen M."/>
            <person name="Seifert J."/>
            <person name="Suarez A."/>
        </authorList>
    </citation>
    <scope>NUCLEOTIDE SEQUENCE</scope>
</reference>
<name>K1TNU3_9ZZZZ</name>
<feature type="non-terminal residue" evidence="1">
    <location>
        <position position="1"/>
    </location>
</feature>
<protein>
    <submittedName>
        <fullName evidence="1">Uncharacterized protein</fullName>
    </submittedName>
</protein>
<organism evidence="1">
    <name type="scientific">human gut metagenome</name>
    <dbReference type="NCBI Taxonomy" id="408170"/>
    <lineage>
        <taxon>unclassified sequences</taxon>
        <taxon>metagenomes</taxon>
        <taxon>organismal metagenomes</taxon>
    </lineage>
</organism>
<comment type="caution">
    <text evidence="1">The sequence shown here is derived from an EMBL/GenBank/DDBJ whole genome shotgun (WGS) entry which is preliminary data.</text>
</comment>
<evidence type="ECO:0000313" key="1">
    <source>
        <dbReference type="EMBL" id="EKC71308.1"/>
    </source>
</evidence>